<dbReference type="PANTHER" id="PTHR11203">
    <property type="entry name" value="CLEAVAGE AND POLYADENYLATION SPECIFICITY FACTOR FAMILY MEMBER"/>
    <property type="match status" value="1"/>
</dbReference>
<dbReference type="AlphaFoldDB" id="A0A172YGM2"/>
<dbReference type="KEGG" id="haa:A5892_13845"/>
<dbReference type="PANTHER" id="PTHR11203:SF37">
    <property type="entry name" value="INTEGRATOR COMPLEX SUBUNIT 11"/>
    <property type="match status" value="1"/>
</dbReference>
<protein>
    <submittedName>
        <fullName evidence="4">MBL fold hydrolase</fullName>
    </submittedName>
</protein>
<dbReference type="Pfam" id="PF00753">
    <property type="entry name" value="Lactamase_B"/>
    <property type="match status" value="1"/>
</dbReference>
<dbReference type="STRING" id="376489.A5892_13845"/>
<dbReference type="Gene3D" id="3.40.50.10890">
    <property type="match status" value="1"/>
</dbReference>
<keyword evidence="1 4" id="KW-0378">Hydrolase</keyword>
<dbReference type="GO" id="GO:0016787">
    <property type="term" value="F:hydrolase activity"/>
    <property type="evidence" value="ECO:0007669"/>
    <property type="project" value="UniProtKB-KW"/>
</dbReference>
<evidence type="ECO:0000256" key="1">
    <source>
        <dbReference type="ARBA" id="ARBA00022801"/>
    </source>
</evidence>
<dbReference type="Gene3D" id="3.60.15.10">
    <property type="entry name" value="Ribonuclease Z/Hydroxyacylglutathione hydrolase-like"/>
    <property type="match status" value="1"/>
</dbReference>
<dbReference type="InterPro" id="IPR022712">
    <property type="entry name" value="Beta_Casp"/>
</dbReference>
<dbReference type="InterPro" id="IPR001279">
    <property type="entry name" value="Metallo-B-lactamas"/>
</dbReference>
<dbReference type="SUPFAM" id="SSF56281">
    <property type="entry name" value="Metallo-hydrolase/oxidoreductase"/>
    <property type="match status" value="1"/>
</dbReference>
<proteinExistence type="predicted"/>
<evidence type="ECO:0000259" key="3">
    <source>
        <dbReference type="SMART" id="SM01027"/>
    </source>
</evidence>
<feature type="domain" description="Beta-Casp" evidence="3">
    <location>
        <begin position="246"/>
        <end position="397"/>
    </location>
</feature>
<evidence type="ECO:0000313" key="4">
    <source>
        <dbReference type="EMBL" id="ANF58418.1"/>
    </source>
</evidence>
<dbReference type="Pfam" id="PF10996">
    <property type="entry name" value="Beta-Casp"/>
    <property type="match status" value="1"/>
</dbReference>
<reference evidence="4 5" key="1">
    <citation type="submission" date="2016-04" db="EMBL/GenBank/DDBJ databases">
        <title>Complete Genome Sequence of Halotalea alkalilenta IHB B 13600.</title>
        <authorList>
            <person name="Swarnkar M.K."/>
            <person name="Sharma A."/>
            <person name="Kaushal K."/>
            <person name="Soni R."/>
            <person name="Rana S."/>
            <person name="Singh A.K."/>
            <person name="Gulati A."/>
        </authorList>
    </citation>
    <scope>NUCLEOTIDE SEQUENCE [LARGE SCALE GENOMIC DNA]</scope>
    <source>
        <strain evidence="4 5">IHB B 13600</strain>
    </source>
</reference>
<dbReference type="Pfam" id="PF07521">
    <property type="entry name" value="RMMBL"/>
    <property type="match status" value="1"/>
</dbReference>
<evidence type="ECO:0000313" key="5">
    <source>
        <dbReference type="Proteomes" id="UP000077875"/>
    </source>
</evidence>
<evidence type="ECO:0000259" key="2">
    <source>
        <dbReference type="SMART" id="SM00849"/>
    </source>
</evidence>
<dbReference type="InterPro" id="IPR036866">
    <property type="entry name" value="RibonucZ/Hydroxyglut_hydro"/>
</dbReference>
<sequence length="482" mass="52782">MDFSALEHHGGADTVTGSCHRLSLGGGASLLIDCGSFQGKDAGIRSIDFPLDGVIALIVTHVHIDHVGRIPWLLAAGYQGPIICSEASAQLLPIVLEDTMRLDLSSDRALIDAYLDQIRQRLVPLAFEQWYDDATLGLQTEGTRWALRLQRAGHVLGSAWLEIDVTPPEAPTRRAVFSGDLGTAGSPFLTAPHPPERADLLVLESTYGDRRQRHSSERRKRLAEALEHALSNGGTVLVPAFSLGRTQELIFDLEAILHQRGATAIPPSDAEAEALASVIGGIDWPALPIILDSPLAARFTQVYRRMHERWNDEARALLASGRNPLAFDNLLAVEDHDAHLRLVHHLARTRRPAVVIAGSGMCSGGRIVNYLRQMLSDPRHDVLFVGFQAEGTPGKDIQRFGPRGGYVLLDGERIDIRARVETIEGYSAHADRDGLIEFATGMQSTPSHVRLVHGEHQARRALAQGLEQAYAERGDEVLVKWQ</sequence>
<keyword evidence="5" id="KW-1185">Reference proteome</keyword>
<dbReference type="SMART" id="SM00849">
    <property type="entry name" value="Lactamase_B"/>
    <property type="match status" value="1"/>
</dbReference>
<organism evidence="4 5">
    <name type="scientific">Halotalea alkalilenta</name>
    <dbReference type="NCBI Taxonomy" id="376489"/>
    <lineage>
        <taxon>Bacteria</taxon>
        <taxon>Pseudomonadati</taxon>
        <taxon>Pseudomonadota</taxon>
        <taxon>Gammaproteobacteria</taxon>
        <taxon>Oceanospirillales</taxon>
        <taxon>Halomonadaceae</taxon>
        <taxon>Halotalea</taxon>
    </lineage>
</organism>
<dbReference type="SMART" id="SM01027">
    <property type="entry name" value="Beta-Casp"/>
    <property type="match status" value="1"/>
</dbReference>
<accession>A0A172YGM2</accession>
<name>A0A172YGM2_9GAMM</name>
<dbReference type="EMBL" id="CP015243">
    <property type="protein sequence ID" value="ANF58418.1"/>
    <property type="molecule type" value="Genomic_DNA"/>
</dbReference>
<dbReference type="InterPro" id="IPR050698">
    <property type="entry name" value="MBL"/>
</dbReference>
<feature type="domain" description="Metallo-beta-lactamase" evidence="2">
    <location>
        <begin position="16"/>
        <end position="241"/>
    </location>
</feature>
<dbReference type="InterPro" id="IPR011108">
    <property type="entry name" value="RMMBL"/>
</dbReference>
<gene>
    <name evidence="4" type="ORF">A5892_13845</name>
</gene>
<dbReference type="GO" id="GO:0004521">
    <property type="term" value="F:RNA endonuclease activity"/>
    <property type="evidence" value="ECO:0007669"/>
    <property type="project" value="TreeGrafter"/>
</dbReference>
<dbReference type="CDD" id="cd16295">
    <property type="entry name" value="TTHA0252-CPSF-like_MBL-fold"/>
    <property type="match status" value="1"/>
</dbReference>
<dbReference type="Proteomes" id="UP000077875">
    <property type="component" value="Chromosome"/>
</dbReference>